<keyword evidence="4" id="KW-1185">Reference proteome</keyword>
<dbReference type="STRING" id="58117.SAMN05421833_124114"/>
<protein>
    <submittedName>
        <fullName evidence="3">FAD binding domain-containing protein</fullName>
    </submittedName>
</protein>
<dbReference type="EMBL" id="FTNI01000024">
    <property type="protein sequence ID" value="SIS04950.1"/>
    <property type="molecule type" value="Genomic_DNA"/>
</dbReference>
<dbReference type="Proteomes" id="UP000186096">
    <property type="component" value="Unassembled WGS sequence"/>
</dbReference>
<dbReference type="GO" id="GO:0008720">
    <property type="term" value="F:D-lactate dehydrogenase (NAD+) activity"/>
    <property type="evidence" value="ECO:0007669"/>
    <property type="project" value="TreeGrafter"/>
</dbReference>
<evidence type="ECO:0000256" key="1">
    <source>
        <dbReference type="SAM" id="MobiDB-lite"/>
    </source>
</evidence>
<dbReference type="PROSITE" id="PS51387">
    <property type="entry name" value="FAD_PCMH"/>
    <property type="match status" value="1"/>
</dbReference>
<evidence type="ECO:0000313" key="3">
    <source>
        <dbReference type="EMBL" id="SIS04950.1"/>
    </source>
</evidence>
<feature type="compositionally biased region" description="Low complexity" evidence="1">
    <location>
        <begin position="156"/>
        <end position="175"/>
    </location>
</feature>
<dbReference type="PANTHER" id="PTHR11748:SF119">
    <property type="entry name" value="D-2-HYDROXYGLUTARATE DEHYDROGENASE"/>
    <property type="match status" value="1"/>
</dbReference>
<dbReference type="PANTHER" id="PTHR11748">
    <property type="entry name" value="D-LACTATE DEHYDROGENASE"/>
    <property type="match status" value="1"/>
</dbReference>
<dbReference type="SUPFAM" id="SSF56176">
    <property type="entry name" value="FAD-binding/transporter-associated domain-like"/>
    <property type="match status" value="1"/>
</dbReference>
<gene>
    <name evidence="3" type="ORF">SAMN05421833_124114</name>
</gene>
<feature type="region of interest" description="Disordered" evidence="1">
    <location>
        <begin position="152"/>
        <end position="175"/>
    </location>
</feature>
<dbReference type="Gene3D" id="3.30.465.10">
    <property type="match status" value="1"/>
</dbReference>
<dbReference type="AlphaFoldDB" id="A0A1N7FXA0"/>
<dbReference type="InterPro" id="IPR016169">
    <property type="entry name" value="FAD-bd_PCMH_sub2"/>
</dbReference>
<dbReference type="InterPro" id="IPR036318">
    <property type="entry name" value="FAD-bd_PCMH-like_sf"/>
</dbReference>
<dbReference type="Pfam" id="PF01565">
    <property type="entry name" value="FAD_binding_4"/>
    <property type="match status" value="1"/>
</dbReference>
<feature type="region of interest" description="Disordered" evidence="1">
    <location>
        <begin position="1"/>
        <end position="30"/>
    </location>
</feature>
<sequence>MSSRDRRRRRRPARGRGAEARNPPLPPYAGELRDRLTEAIAGEVGFGGGDRAVYAYDASVYRQVPVGVVTPRDAADVEAALEVCRRFGAPVLARGCGTSMTGQAVNGAVVFDFTRHMDRIVELAPMRHTARVQPGVVCDRLRDAAAPYGLTFGPDPTTTRRSAAWSATTPAAPTP</sequence>
<evidence type="ECO:0000313" key="4">
    <source>
        <dbReference type="Proteomes" id="UP000186096"/>
    </source>
</evidence>
<dbReference type="GO" id="GO:0071949">
    <property type="term" value="F:FAD binding"/>
    <property type="evidence" value="ECO:0007669"/>
    <property type="project" value="InterPro"/>
</dbReference>
<organism evidence="3 4">
    <name type="scientific">Microbispora rosea</name>
    <dbReference type="NCBI Taxonomy" id="58117"/>
    <lineage>
        <taxon>Bacteria</taxon>
        <taxon>Bacillati</taxon>
        <taxon>Actinomycetota</taxon>
        <taxon>Actinomycetes</taxon>
        <taxon>Streptosporangiales</taxon>
        <taxon>Streptosporangiaceae</taxon>
        <taxon>Microbispora</taxon>
    </lineage>
</organism>
<reference evidence="4" key="1">
    <citation type="submission" date="2017-01" db="EMBL/GenBank/DDBJ databases">
        <authorList>
            <person name="Varghese N."/>
            <person name="Submissions S."/>
        </authorList>
    </citation>
    <scope>NUCLEOTIDE SEQUENCE [LARGE SCALE GENOMIC DNA]</scope>
    <source>
        <strain evidence="4">ATCC 12950</strain>
    </source>
</reference>
<dbReference type="GO" id="GO:0004458">
    <property type="term" value="F:D-lactate dehydrogenase (cytochrome) activity"/>
    <property type="evidence" value="ECO:0007669"/>
    <property type="project" value="TreeGrafter"/>
</dbReference>
<name>A0A1N7FXA0_9ACTN</name>
<feature type="compositionally biased region" description="Basic residues" evidence="1">
    <location>
        <begin position="1"/>
        <end position="14"/>
    </location>
</feature>
<feature type="domain" description="FAD-binding PCMH-type" evidence="2">
    <location>
        <begin position="61"/>
        <end position="175"/>
    </location>
</feature>
<dbReference type="GO" id="GO:1903457">
    <property type="term" value="P:lactate catabolic process"/>
    <property type="evidence" value="ECO:0007669"/>
    <property type="project" value="TreeGrafter"/>
</dbReference>
<evidence type="ECO:0000259" key="2">
    <source>
        <dbReference type="PROSITE" id="PS51387"/>
    </source>
</evidence>
<dbReference type="InterPro" id="IPR006094">
    <property type="entry name" value="Oxid_FAD_bind_N"/>
</dbReference>
<accession>A0A1N7FXA0</accession>
<dbReference type="InterPro" id="IPR016166">
    <property type="entry name" value="FAD-bd_PCMH"/>
</dbReference>
<proteinExistence type="predicted"/>